<dbReference type="Pfam" id="PF13837">
    <property type="entry name" value="Myb_DNA-bind_4"/>
    <property type="match status" value="1"/>
</dbReference>
<dbReference type="Gene3D" id="1.10.10.60">
    <property type="entry name" value="Homeodomain-like"/>
    <property type="match status" value="1"/>
</dbReference>
<protein>
    <recommendedName>
        <fullName evidence="2">Myb/SANT-like DNA-binding domain-containing protein</fullName>
    </recommendedName>
</protein>
<name>A0A4U5P411_POPAL</name>
<organism evidence="3">
    <name type="scientific">Populus alba</name>
    <name type="common">White poplar</name>
    <dbReference type="NCBI Taxonomy" id="43335"/>
    <lineage>
        <taxon>Eukaryota</taxon>
        <taxon>Viridiplantae</taxon>
        <taxon>Streptophyta</taxon>
        <taxon>Embryophyta</taxon>
        <taxon>Tracheophyta</taxon>
        <taxon>Spermatophyta</taxon>
        <taxon>Magnoliopsida</taxon>
        <taxon>eudicotyledons</taxon>
        <taxon>Gunneridae</taxon>
        <taxon>Pentapetalae</taxon>
        <taxon>rosids</taxon>
        <taxon>fabids</taxon>
        <taxon>Malpighiales</taxon>
        <taxon>Salicaceae</taxon>
        <taxon>Saliceae</taxon>
        <taxon>Populus</taxon>
    </lineage>
</organism>
<feature type="compositionally biased region" description="Acidic residues" evidence="1">
    <location>
        <begin position="617"/>
        <end position="632"/>
    </location>
</feature>
<feature type="region of interest" description="Disordered" evidence="1">
    <location>
        <begin position="1"/>
        <end position="46"/>
    </location>
</feature>
<feature type="region of interest" description="Disordered" evidence="1">
    <location>
        <begin position="526"/>
        <end position="549"/>
    </location>
</feature>
<dbReference type="EMBL" id="RCHU01000830">
    <property type="protein sequence ID" value="TKR90928.1"/>
    <property type="molecule type" value="Genomic_DNA"/>
</dbReference>
<feature type="compositionally biased region" description="Acidic residues" evidence="1">
    <location>
        <begin position="195"/>
        <end position="209"/>
    </location>
</feature>
<feature type="compositionally biased region" description="Acidic residues" evidence="1">
    <location>
        <begin position="27"/>
        <end position="38"/>
    </location>
</feature>
<feature type="compositionally biased region" description="Basic and acidic residues" evidence="1">
    <location>
        <begin position="183"/>
        <end position="194"/>
    </location>
</feature>
<gene>
    <name evidence="3" type="ORF">D5086_0000228560</name>
</gene>
<evidence type="ECO:0000313" key="3">
    <source>
        <dbReference type="EMBL" id="TKR90928.1"/>
    </source>
</evidence>
<evidence type="ECO:0000256" key="1">
    <source>
        <dbReference type="SAM" id="MobiDB-lite"/>
    </source>
</evidence>
<feature type="compositionally biased region" description="Basic and acidic residues" evidence="1">
    <location>
        <begin position="17"/>
        <end position="26"/>
    </location>
</feature>
<feature type="region of interest" description="Disordered" evidence="1">
    <location>
        <begin position="183"/>
        <end position="209"/>
    </location>
</feature>
<evidence type="ECO:0000259" key="2">
    <source>
        <dbReference type="Pfam" id="PF13837"/>
    </source>
</evidence>
<feature type="compositionally biased region" description="Polar residues" evidence="1">
    <location>
        <begin position="526"/>
        <end position="538"/>
    </location>
</feature>
<dbReference type="STRING" id="43335.A0A4U5P411"/>
<feature type="compositionally biased region" description="Low complexity" evidence="1">
    <location>
        <begin position="341"/>
        <end position="350"/>
    </location>
</feature>
<feature type="region of interest" description="Disordered" evidence="1">
    <location>
        <begin position="617"/>
        <end position="642"/>
    </location>
</feature>
<comment type="caution">
    <text evidence="3">The sequence shown here is derived from an EMBL/GenBank/DDBJ whole genome shotgun (WGS) entry which is preliminary data.</text>
</comment>
<dbReference type="PANTHER" id="PTHR33917:SF3">
    <property type="entry name" value="PROTEIN EXECUTER 1, CHLOROPLASTIC"/>
    <property type="match status" value="1"/>
</dbReference>
<dbReference type="Pfam" id="PF12014">
    <property type="entry name" value="Cyclin_D1_bind"/>
    <property type="match status" value="1"/>
</dbReference>
<dbReference type="InterPro" id="IPR044680">
    <property type="entry name" value="EX1/2"/>
</dbReference>
<feature type="region of interest" description="Disordered" evidence="1">
    <location>
        <begin position="341"/>
        <end position="361"/>
    </location>
</feature>
<accession>A0A4U5P411</accession>
<dbReference type="GO" id="GO:0042651">
    <property type="term" value="C:thylakoid membrane"/>
    <property type="evidence" value="ECO:0007669"/>
    <property type="project" value="TreeGrafter"/>
</dbReference>
<reference evidence="3" key="1">
    <citation type="submission" date="2018-10" db="EMBL/GenBank/DDBJ databases">
        <title>Population genomic analysis revealed the cold adaptation of white poplar.</title>
        <authorList>
            <person name="Liu Y.-J."/>
        </authorList>
    </citation>
    <scope>NUCLEOTIDE SEQUENCE [LARGE SCALE GENOMIC DNA]</scope>
    <source>
        <strain evidence="3">PAL-ZL1</strain>
    </source>
</reference>
<sequence>MGAMHNSDKNMSMTDYNKGDGRKISINDEDEPSYTEEGADGHNDVKRRKKGTLWHRVKWTDKMEIHSFAEKRQVESVSKVMAERGFHVSSQQCEDKFNNLNKRLNHMFGRGTSYQVVENLALLDVIDYLIEKDKDDVRKILSSKHHLLYEEMCSYHNGNRLHLPRDLALQRSLLLALRSRDDHDNDDVRRNQRDDLDEDDQEIETDDHDEFGENQWSTAILKSSTTTTPSPSPFSSLPHPPPNLSISPTILTLSFYMASISSPSPYKLTFTTRKRLPYPSPKPQFPSRYPLSRLLSNSTLCRCTDSSNNPSIQWRWDAALQAVFKNAIKSFDSYMNPTKKGVGNKGVTEGENGEEEEEEDGTVWDWDRWRLHFDQVDEQQRLVSLLKSQLGNAVNREDYEDAARLKVAIAAAASNDTVGRVMSQLNRALAQERYLEAAFLRDNAGAGLVGWWSGISEDVDDPYGLIIRITAEHGRYVARSYSPRQLAAAAVGVPLFEIFLTTNKKGEYNEQAVYLKRKGLFQDPSTLPSKASGATSRLNPPGPNEDKSDLFVVSTEEVDDADDTEDGSDLAEGLPGFQNILRDMVPGVKVKVLKVTTPAKVDKDFISKVIEQIIDEEDDEKDIELESEEAEDDGKGDSDQERDEIEMNAGRGIIDDENQSEIAVKVVVGEKEVNQQNAKELASADRKAKLRGQRSVDHVMFDLAKFIGSEKIPMKVLKDVGELINLTLSQAQNRQPLSGSTTFHRIEISTSPDPLNGLYIGAHGLYTSEVIHLQRKFGQWQEDHGTKESSNLEFYEYVEAVKLTGDPYVPAGQVAFRAKVGKRYQLPHRGIIPEEFGVIARYKGQGRLAEPGFRNHRWVDGELVILDGKYIKGGPVVGFVYWAPEYHFLVFFNRLRLQQ</sequence>
<dbReference type="PANTHER" id="PTHR33917">
    <property type="entry name" value="PROTEIN EXECUTER 1, CHLOROPLASTIC"/>
    <property type="match status" value="1"/>
</dbReference>
<dbReference type="InterPro" id="IPR044822">
    <property type="entry name" value="Myb_DNA-bind_4"/>
</dbReference>
<proteinExistence type="predicted"/>
<dbReference type="AlphaFoldDB" id="A0A4U5P411"/>
<dbReference type="GO" id="GO:0010343">
    <property type="term" value="P:singlet oxygen-mediated programmed cell death"/>
    <property type="evidence" value="ECO:0007669"/>
    <property type="project" value="InterPro"/>
</dbReference>
<feature type="domain" description="Myb/SANT-like DNA-binding" evidence="2">
    <location>
        <begin position="73"/>
        <end position="106"/>
    </location>
</feature>
<feature type="compositionally biased region" description="Acidic residues" evidence="1">
    <location>
        <begin position="351"/>
        <end position="361"/>
    </location>
</feature>